<comment type="caution">
    <text evidence="12">The sequence shown here is derived from an EMBL/GenBank/DDBJ whole genome shotgun (WGS) entry which is preliminary data.</text>
</comment>
<evidence type="ECO:0000256" key="10">
    <source>
        <dbReference type="ARBA" id="ARBA00023209"/>
    </source>
</evidence>
<reference evidence="12" key="1">
    <citation type="journal article" date="2020" name="mSystems">
        <title>Genome- and Community-Level Interaction Insights into Carbon Utilization and Element Cycling Functions of Hydrothermarchaeota in Hydrothermal Sediment.</title>
        <authorList>
            <person name="Zhou Z."/>
            <person name="Liu Y."/>
            <person name="Xu W."/>
            <person name="Pan J."/>
            <person name="Luo Z.H."/>
            <person name="Li M."/>
        </authorList>
    </citation>
    <scope>NUCLEOTIDE SEQUENCE [LARGE SCALE GENOMIC DNA]</scope>
    <source>
        <strain evidence="12">SpSt-222</strain>
    </source>
</reference>
<evidence type="ECO:0000256" key="3">
    <source>
        <dbReference type="ARBA" id="ARBA00022679"/>
    </source>
</evidence>
<dbReference type="Gene3D" id="3.40.50.10330">
    <property type="entry name" value="Probable inorganic polyphosphate/atp-NAD kinase, domain 1"/>
    <property type="match status" value="1"/>
</dbReference>
<dbReference type="Gene3D" id="2.60.200.40">
    <property type="match status" value="1"/>
</dbReference>
<dbReference type="InterPro" id="IPR050187">
    <property type="entry name" value="Lipid_Phosphate_FormReg"/>
</dbReference>
<dbReference type="PANTHER" id="PTHR12358:SF106">
    <property type="entry name" value="LIPID KINASE YEGS"/>
    <property type="match status" value="1"/>
</dbReference>
<comment type="cofactor">
    <cofactor evidence="1">
        <name>Mg(2+)</name>
        <dbReference type="ChEBI" id="CHEBI:18420"/>
    </cofactor>
</comment>
<dbReference type="InterPro" id="IPR005218">
    <property type="entry name" value="Diacylglycerol/lipid_kinase"/>
</dbReference>
<dbReference type="GO" id="GO:0016301">
    <property type="term" value="F:kinase activity"/>
    <property type="evidence" value="ECO:0007669"/>
    <property type="project" value="UniProtKB-KW"/>
</dbReference>
<keyword evidence="11" id="KW-1208">Phospholipid metabolism</keyword>
<evidence type="ECO:0000256" key="4">
    <source>
        <dbReference type="ARBA" id="ARBA00022723"/>
    </source>
</evidence>
<keyword evidence="8" id="KW-0460">Magnesium</keyword>
<dbReference type="PANTHER" id="PTHR12358">
    <property type="entry name" value="SPHINGOSINE KINASE"/>
    <property type="match status" value="1"/>
</dbReference>
<proteinExistence type="predicted"/>
<dbReference type="NCBIfam" id="TIGR00147">
    <property type="entry name" value="YegS/Rv2252/BmrU family lipid kinase"/>
    <property type="match status" value="1"/>
</dbReference>
<evidence type="ECO:0000256" key="5">
    <source>
        <dbReference type="ARBA" id="ARBA00022741"/>
    </source>
</evidence>
<sequence>MQQERRTQTTPASAAHFLPATVHAIVNPVAGSGRPARAWPSIRQRLEQLGLRVDELHTAEPGAATYLARHLVQNGVRELLVVGGDGTLNEVVNGCLDQDGHPLGPVTLTIVPCGTGRDFPRLFGITRPEQAVDLLRWGETCRVDVGFLQFRDPAGLPRSRFFVNMADIGLGAETAAWVSHSTKQLGGFLAYLVGAMRTILRHRAATLSITVDGRHVFEGPALMVAIANGRFHAGGMRIAPMASVTDGQLEVFVLRNVSRLELLGSLLPAVYRGAHVGHPAVEHWSGRTVRVEAAEPIRVEMDGEPVGTTDIEARAVPRALTLRVPQGTCPSSG</sequence>
<dbReference type="GO" id="GO:0008654">
    <property type="term" value="P:phospholipid biosynthetic process"/>
    <property type="evidence" value="ECO:0007669"/>
    <property type="project" value="UniProtKB-KW"/>
</dbReference>
<dbReference type="GO" id="GO:0005886">
    <property type="term" value="C:plasma membrane"/>
    <property type="evidence" value="ECO:0007669"/>
    <property type="project" value="TreeGrafter"/>
</dbReference>
<dbReference type="SMART" id="SM00046">
    <property type="entry name" value="DAGKc"/>
    <property type="match status" value="1"/>
</dbReference>
<dbReference type="InterPro" id="IPR001206">
    <property type="entry name" value="Diacylglycerol_kinase_cat_dom"/>
</dbReference>
<accession>A0A7C2AT52</accession>
<dbReference type="InterPro" id="IPR045540">
    <property type="entry name" value="YegS/DAGK_C"/>
</dbReference>
<keyword evidence="5" id="KW-0547">Nucleotide-binding</keyword>
<keyword evidence="3" id="KW-0808">Transferase</keyword>
<dbReference type="InterPro" id="IPR017438">
    <property type="entry name" value="ATP-NAD_kinase_N"/>
</dbReference>
<name>A0A7C2AT52_THERO</name>
<evidence type="ECO:0000313" key="12">
    <source>
        <dbReference type="EMBL" id="HEF65542.1"/>
    </source>
</evidence>
<keyword evidence="7" id="KW-0067">ATP-binding</keyword>
<dbReference type="SUPFAM" id="SSF111331">
    <property type="entry name" value="NAD kinase/diacylglycerol kinase-like"/>
    <property type="match status" value="1"/>
</dbReference>
<dbReference type="Pfam" id="PF00781">
    <property type="entry name" value="DAGK_cat"/>
    <property type="match status" value="1"/>
</dbReference>
<evidence type="ECO:0000256" key="11">
    <source>
        <dbReference type="ARBA" id="ARBA00023264"/>
    </source>
</evidence>
<evidence type="ECO:0000256" key="6">
    <source>
        <dbReference type="ARBA" id="ARBA00022777"/>
    </source>
</evidence>
<keyword evidence="4" id="KW-0479">Metal-binding</keyword>
<keyword evidence="6 12" id="KW-0418">Kinase</keyword>
<evidence type="ECO:0000256" key="7">
    <source>
        <dbReference type="ARBA" id="ARBA00022840"/>
    </source>
</evidence>
<dbReference type="PROSITE" id="PS50146">
    <property type="entry name" value="DAGK"/>
    <property type="match status" value="1"/>
</dbReference>
<dbReference type="InterPro" id="IPR016064">
    <property type="entry name" value="NAD/diacylglycerol_kinase_sf"/>
</dbReference>
<evidence type="ECO:0000256" key="2">
    <source>
        <dbReference type="ARBA" id="ARBA00022516"/>
    </source>
</evidence>
<protein>
    <submittedName>
        <fullName evidence="12">Diacylglycerol kinase family lipid kinase</fullName>
    </submittedName>
</protein>
<dbReference type="GO" id="GO:0046872">
    <property type="term" value="F:metal ion binding"/>
    <property type="evidence" value="ECO:0007669"/>
    <property type="project" value="UniProtKB-KW"/>
</dbReference>
<evidence type="ECO:0000256" key="1">
    <source>
        <dbReference type="ARBA" id="ARBA00001946"/>
    </source>
</evidence>
<organism evidence="12">
    <name type="scientific">Thermomicrobium roseum</name>
    <dbReference type="NCBI Taxonomy" id="500"/>
    <lineage>
        <taxon>Bacteria</taxon>
        <taxon>Pseudomonadati</taxon>
        <taxon>Thermomicrobiota</taxon>
        <taxon>Thermomicrobia</taxon>
        <taxon>Thermomicrobiales</taxon>
        <taxon>Thermomicrobiaceae</taxon>
        <taxon>Thermomicrobium</taxon>
    </lineage>
</organism>
<keyword evidence="10" id="KW-0594">Phospholipid biosynthesis</keyword>
<gene>
    <name evidence="12" type="ORF">ENP47_08105</name>
</gene>
<dbReference type="GO" id="GO:0005524">
    <property type="term" value="F:ATP binding"/>
    <property type="evidence" value="ECO:0007669"/>
    <property type="project" value="UniProtKB-KW"/>
</dbReference>
<evidence type="ECO:0000256" key="8">
    <source>
        <dbReference type="ARBA" id="ARBA00022842"/>
    </source>
</evidence>
<dbReference type="EMBL" id="DSJL01000011">
    <property type="protein sequence ID" value="HEF65542.1"/>
    <property type="molecule type" value="Genomic_DNA"/>
</dbReference>
<keyword evidence="2" id="KW-0444">Lipid biosynthesis</keyword>
<evidence type="ECO:0000256" key="9">
    <source>
        <dbReference type="ARBA" id="ARBA00023098"/>
    </source>
</evidence>
<dbReference type="AlphaFoldDB" id="A0A7C2AT52"/>
<keyword evidence="9" id="KW-0443">Lipid metabolism</keyword>
<dbReference type="Pfam" id="PF19279">
    <property type="entry name" value="YegS_C"/>
    <property type="match status" value="1"/>
</dbReference>